<reference evidence="1" key="1">
    <citation type="submission" date="2011-07" db="EMBL/GenBank/DDBJ databases">
        <title>The Genome Sequence of Exophiala (Wangiella) dermatitidis NIH/UT8656.</title>
        <authorList>
            <consortium name="The Broad Institute Genome Sequencing Platform"/>
            <person name="Cuomo C."/>
            <person name="Wang Z."/>
            <person name="Hunicke-Smith S."/>
            <person name="Szanislo P.J."/>
            <person name="Earl A."/>
            <person name="Young S.K."/>
            <person name="Zeng Q."/>
            <person name="Gargeya S."/>
            <person name="Fitzgerald M."/>
            <person name="Haas B."/>
            <person name="Abouelleil A."/>
            <person name="Alvarado L."/>
            <person name="Arachchi H.M."/>
            <person name="Berlin A."/>
            <person name="Brown A."/>
            <person name="Chapman S.B."/>
            <person name="Chen Z."/>
            <person name="Dunbar C."/>
            <person name="Freedman E."/>
            <person name="Gearin G."/>
            <person name="Gellesch M."/>
            <person name="Goldberg J."/>
            <person name="Griggs A."/>
            <person name="Gujja S."/>
            <person name="Heiman D."/>
            <person name="Howarth C."/>
            <person name="Larson L."/>
            <person name="Lui A."/>
            <person name="MacDonald P.J.P."/>
            <person name="Montmayeur A."/>
            <person name="Murphy C."/>
            <person name="Neiman D."/>
            <person name="Pearson M."/>
            <person name="Priest M."/>
            <person name="Roberts A."/>
            <person name="Saif S."/>
            <person name="Shea T."/>
            <person name="Shenoy N."/>
            <person name="Sisk P."/>
            <person name="Stolte C."/>
            <person name="Sykes S."/>
            <person name="Wortman J."/>
            <person name="Nusbaum C."/>
            <person name="Birren B."/>
        </authorList>
    </citation>
    <scope>NUCLEOTIDE SEQUENCE</scope>
    <source>
        <strain evidence="1">NIH/UT8656</strain>
    </source>
</reference>
<organism evidence="1 2">
    <name type="scientific">Exophiala dermatitidis (strain ATCC 34100 / CBS 525.76 / NIH/UT8656)</name>
    <name type="common">Black yeast</name>
    <name type="synonym">Wangiella dermatitidis</name>
    <dbReference type="NCBI Taxonomy" id="858893"/>
    <lineage>
        <taxon>Eukaryota</taxon>
        <taxon>Fungi</taxon>
        <taxon>Dikarya</taxon>
        <taxon>Ascomycota</taxon>
        <taxon>Pezizomycotina</taxon>
        <taxon>Eurotiomycetes</taxon>
        <taxon>Chaetothyriomycetidae</taxon>
        <taxon>Chaetothyriales</taxon>
        <taxon>Herpotrichiellaceae</taxon>
        <taxon>Exophiala</taxon>
    </lineage>
</organism>
<dbReference type="EMBL" id="JH226131">
    <property type="protein sequence ID" value="EHY54723.1"/>
    <property type="molecule type" value="Genomic_DNA"/>
</dbReference>
<keyword evidence="2" id="KW-1185">Reference proteome</keyword>
<dbReference type="Proteomes" id="UP000007304">
    <property type="component" value="Unassembled WGS sequence"/>
</dbReference>
<dbReference type="InParanoid" id="H6BRE2"/>
<gene>
    <name evidence="1" type="ORF">HMPREF1120_02888</name>
</gene>
<evidence type="ECO:0000313" key="2">
    <source>
        <dbReference type="Proteomes" id="UP000007304"/>
    </source>
</evidence>
<dbReference type="GeneID" id="20307527"/>
<proteinExistence type="predicted"/>
<evidence type="ECO:0000313" key="1">
    <source>
        <dbReference type="EMBL" id="EHY54723.1"/>
    </source>
</evidence>
<dbReference type="RefSeq" id="XP_009155184.1">
    <property type="nucleotide sequence ID" value="XM_009156936.1"/>
</dbReference>
<sequence>MHSTAQHGTASEGYNTNIRNKSLHIMGKIQKRLEANQPEPTAGSRVCHAMSPGLNEWRNRRESNLALNVDLNWWLLLPRQRAITSQLQSNIMYGSSHCMPTRLHCRRTDSKSGLLPWSNSHGKGRSRHTEYHLHSGSQHALVTSSLGMLDGGLKTTRRPMLSYTGCE</sequence>
<name>H6BRE2_EXODN</name>
<protein>
    <submittedName>
        <fullName evidence="1">Uncharacterized protein</fullName>
    </submittedName>
</protein>
<dbReference type="AlphaFoldDB" id="H6BRE2"/>
<accession>H6BRE2</accession>
<dbReference type="VEuPathDB" id="FungiDB:HMPREF1120_02888"/>
<dbReference type="HOGENOM" id="CLU_1594545_0_0_1"/>